<dbReference type="AlphaFoldDB" id="A0A0A5JQ20"/>
<dbReference type="InterPro" id="IPR036374">
    <property type="entry name" value="OxRdtase_Mopterin-bd_sf"/>
</dbReference>
<feature type="chain" id="PRO_5002012532" description="Oxidoreductase molybdopterin-binding domain-containing protein" evidence="1">
    <location>
        <begin position="20"/>
        <end position="163"/>
    </location>
</feature>
<evidence type="ECO:0000313" key="3">
    <source>
        <dbReference type="Proteomes" id="UP000030451"/>
    </source>
</evidence>
<evidence type="ECO:0000256" key="1">
    <source>
        <dbReference type="SAM" id="SignalP"/>
    </source>
</evidence>
<evidence type="ECO:0008006" key="4">
    <source>
        <dbReference type="Google" id="ProtNLM"/>
    </source>
</evidence>
<name>A0A0A5JQ20_PHOS4</name>
<accession>A0A0A5JQ20</accession>
<dbReference type="SUPFAM" id="SSF56524">
    <property type="entry name" value="Oxidoreductase molybdopterin-binding domain"/>
    <property type="match status" value="1"/>
</dbReference>
<protein>
    <recommendedName>
        <fullName evidence="4">Oxidoreductase molybdopterin-binding domain-containing protein</fullName>
    </recommendedName>
</protein>
<dbReference type="Proteomes" id="UP000030451">
    <property type="component" value="Unassembled WGS sequence"/>
</dbReference>
<keyword evidence="1" id="KW-0732">Signal</keyword>
<dbReference type="EMBL" id="JRWP01000004">
    <property type="protein sequence ID" value="KGY10013.1"/>
    <property type="molecule type" value="Genomic_DNA"/>
</dbReference>
<proteinExistence type="predicted"/>
<gene>
    <name evidence="2" type="ORF">NM06_03605</name>
</gene>
<sequence length="163" mass="18296">MIHRLITLLALVVSFNAYSIPTPQGEPILWVNGNLSQLNTGDGVVFDEQMLQALDIQSITTSNHVVSQAVEYRGPTFKSLLDYVGAKGTHVRITAWDDYVVRIAVSDIEKYGVLLATHEAGNKMTLDDKGPLFVVFPFSDYPELRNDLYYSLSVWQVKEVFVE</sequence>
<comment type="caution">
    <text evidence="2">The sequence shown here is derived from an EMBL/GenBank/DDBJ whole genome shotgun (WGS) entry which is preliminary data.</text>
</comment>
<dbReference type="RefSeq" id="WP_038188087.1">
    <property type="nucleotide sequence ID" value="NZ_JRWP01000004.1"/>
</dbReference>
<organism evidence="2 3">
    <name type="scientific">Photobacterium sp. (strain ATCC 43367)</name>
    <dbReference type="NCBI Taxonomy" id="379097"/>
    <lineage>
        <taxon>Bacteria</taxon>
        <taxon>Pseudomonadati</taxon>
        <taxon>Pseudomonadota</taxon>
        <taxon>Gammaproteobacteria</taxon>
        <taxon>Vibrionales</taxon>
        <taxon>Vibrionaceae</taxon>
        <taxon>Vibrio</taxon>
        <taxon>Vibrio oreintalis group</taxon>
    </lineage>
</organism>
<evidence type="ECO:0000313" key="2">
    <source>
        <dbReference type="EMBL" id="KGY10013.1"/>
    </source>
</evidence>
<reference evidence="2 3" key="1">
    <citation type="submission" date="2014-10" db="EMBL/GenBank/DDBJ databases">
        <title>Genome sequencing of Vibrio sinaloensis T08.</title>
        <authorList>
            <person name="Chan K.-G."/>
            <person name="Mohamad N.I."/>
        </authorList>
    </citation>
    <scope>NUCLEOTIDE SEQUENCE [LARGE SCALE GENOMIC DNA]</scope>
    <source>
        <strain evidence="2 3">T08</strain>
    </source>
</reference>
<dbReference type="OrthoDB" id="9798763at2"/>
<feature type="signal peptide" evidence="1">
    <location>
        <begin position="1"/>
        <end position="19"/>
    </location>
</feature>
<dbReference type="STRING" id="379097.SE23_06905"/>